<comment type="subcellular location">
    <subcellularLocation>
        <location evidence="1">Nucleus</location>
    </subcellularLocation>
</comment>
<evidence type="ECO:0000256" key="4">
    <source>
        <dbReference type="ARBA" id="ARBA00022728"/>
    </source>
</evidence>
<dbReference type="HOGENOM" id="CLU_002242_0_1_1"/>
<dbReference type="SUPFAM" id="SSF48371">
    <property type="entry name" value="ARM repeat"/>
    <property type="match status" value="2"/>
</dbReference>
<dbReference type="Pfam" id="PF22646">
    <property type="entry name" value="PPP2R1A-like_HEAT"/>
    <property type="match status" value="1"/>
</dbReference>
<evidence type="ECO:0000256" key="5">
    <source>
        <dbReference type="ARBA" id="ARBA00022737"/>
    </source>
</evidence>
<evidence type="ECO:0000313" key="10">
    <source>
        <dbReference type="EMBL" id="EGV60638.1"/>
    </source>
</evidence>
<dbReference type="InterPro" id="IPR054573">
    <property type="entry name" value="PP2A/SF3B1-like_HEAT"/>
</dbReference>
<reference evidence="10 11" key="1">
    <citation type="journal article" date="2011" name="Proc. Natl. Acad. Sci. U.S.A.">
        <title>Comparative genomics of xylose-fermenting fungi for enhanced biofuel production.</title>
        <authorList>
            <person name="Wohlbach D.J."/>
            <person name="Kuo A."/>
            <person name="Sato T.K."/>
            <person name="Potts K.M."/>
            <person name="Salamov A.A."/>
            <person name="LaButti K.M."/>
            <person name="Sun H."/>
            <person name="Clum A."/>
            <person name="Pangilinan J.L."/>
            <person name="Lindquist E.A."/>
            <person name="Lucas S."/>
            <person name="Lapidus A."/>
            <person name="Jin M."/>
            <person name="Gunawan C."/>
            <person name="Balan V."/>
            <person name="Dale B.E."/>
            <person name="Jeffries T.W."/>
            <person name="Zinkel R."/>
            <person name="Barry K.W."/>
            <person name="Grigoriev I.V."/>
            <person name="Gasch A.P."/>
        </authorList>
    </citation>
    <scope>NUCLEOTIDE SEQUENCE [LARGE SCALE GENOMIC DNA]</scope>
    <source>
        <strain evidence="11">ATCC 10573 / BCRC 21748 / CBS 615 / JCM 9827 / NBRC 10315 / NRRL Y-1498 / VKM Y-70</strain>
    </source>
</reference>
<dbReference type="GO" id="GO:0005681">
    <property type="term" value="C:spliceosomal complex"/>
    <property type="evidence" value="ECO:0007669"/>
    <property type="project" value="UniProtKB-KW"/>
</dbReference>
<keyword evidence="11" id="KW-1185">Reference proteome</keyword>
<evidence type="ECO:0000256" key="6">
    <source>
        <dbReference type="ARBA" id="ARBA00023187"/>
    </source>
</evidence>
<evidence type="ECO:0000256" key="7">
    <source>
        <dbReference type="ARBA" id="ARBA00023242"/>
    </source>
</evidence>
<dbReference type="EMBL" id="GL996528">
    <property type="protein sequence ID" value="EGV60638.1"/>
    <property type="molecule type" value="Genomic_DNA"/>
</dbReference>
<evidence type="ECO:0000256" key="8">
    <source>
        <dbReference type="SAM" id="MobiDB-lite"/>
    </source>
</evidence>
<proteinExistence type="inferred from homology"/>
<comment type="similarity">
    <text evidence="2">Belongs to the SF3B1 family.</text>
</comment>
<dbReference type="AlphaFoldDB" id="G3BF52"/>
<dbReference type="InterPro" id="IPR038737">
    <property type="entry name" value="SF3b_su1-like"/>
</dbReference>
<sequence>MPKSIAAELLREYERDDSSTSESIKETIKSSYNKQSHILTDTLNRRKRWDVTPEEREQLLKAEAEQAALEKSTEPAKQFYEPLGDNEENKKQIEQSIVVAPEIKGLEFYNNTDDKYFGDLKVLQQKKILTGDEKIDVKVMELLLKVKNGNQAVRKRSLRALTDQSKTLGPSTLFKRILPLLIDDTISDQERHILVKLIGRILFKLDELIKPHTHQILVAVSPLLIDEDQTLRLEAREIISNLAKAAGLATILSALRPDLSSNDEYVRNIASRILAVVANSLGLANVLPFLKAVIKSKKSWQTRHTGIKIVQQLCLQLGAGNGTSILPYLQQLVELLSATLSDEMLQIRSISAIAVSQLAETVAPYGIEYFEPVLEPVWAGIKRHRGRALSTFLKCLGSIIPLMAHDANYEEYSNYYTREIIAVISREFSSQDDEMKSSILKILQKLPLSRQLIRDYEKQLYLPFIRYYWNRRTAADMKLMYRLVVNASTELALKLDYLLMVERLILYTKDENEQLRKMAVESIAKIISAKPEELIGSDQKFEEQLVDGVLYAFQEQTTFNKVYLNGLATVCNALGMRLRPHINSILSTVLYQIKNKSPDVRKQASLLIGAIAPVVKLCTEGESETLQKLILILYESLGEVFPDVLAGILSALNACLDSFDADDLVTLSNPSIPQLLPSLSPILKNRQEKVQESCISVVGLIARKSAEVINVREWMRICFDLLDALKSPVKRIRVAANRTFGEIARTVGPQDVLTMLLNNLRVQQRQLRVCTAVAIGIVAEVCSPFTVIPAIMNEYRTPDNNVQNGILKAMTFLFEYIDGNLTKDYLYAITPLLQDALTDRDQVHRQTAATVVKHITLNCEGCVTDAQIDVFVHFMDLLMPNIFETSPHVINRILEAIDSLKNIIGYGRYMNYIWAGLFHPARKVRASYWKLYNLAYVQSADAMVPYYPKLHDIDDVGSSYAVEEFDLFI</sequence>
<dbReference type="Proteomes" id="UP000000707">
    <property type="component" value="Unassembled WGS sequence"/>
</dbReference>
<gene>
    <name evidence="10" type="ORF">CANTEDRAFT_132347</name>
</gene>
<accession>G3BF52</accession>
<evidence type="ECO:0000259" key="9">
    <source>
        <dbReference type="Pfam" id="PF22646"/>
    </source>
</evidence>
<dbReference type="eggNOG" id="KOG0213">
    <property type="taxonomic scope" value="Eukaryota"/>
</dbReference>
<name>G3BF52_CANTC</name>
<evidence type="ECO:0000313" key="11">
    <source>
        <dbReference type="Proteomes" id="UP000000707"/>
    </source>
</evidence>
<organism evidence="11">
    <name type="scientific">Candida tenuis (strain ATCC 10573 / BCRC 21748 / CBS 615 / JCM 9827 / NBRC 10315 / NRRL Y-1498 / VKM Y-70)</name>
    <name type="common">Yeast</name>
    <name type="synonym">Yamadazyma tenuis</name>
    <dbReference type="NCBI Taxonomy" id="590646"/>
    <lineage>
        <taxon>Eukaryota</taxon>
        <taxon>Fungi</taxon>
        <taxon>Dikarya</taxon>
        <taxon>Ascomycota</taxon>
        <taxon>Saccharomycotina</taxon>
        <taxon>Pichiomycetes</taxon>
        <taxon>Debaryomycetaceae</taxon>
        <taxon>Yamadazyma</taxon>
    </lineage>
</organism>
<dbReference type="OrthoDB" id="438939at2759"/>
<evidence type="ECO:0000256" key="1">
    <source>
        <dbReference type="ARBA" id="ARBA00004123"/>
    </source>
</evidence>
<keyword evidence="3" id="KW-0507">mRNA processing</keyword>
<keyword evidence="5" id="KW-0677">Repeat</keyword>
<dbReference type="InterPro" id="IPR011989">
    <property type="entry name" value="ARM-like"/>
</dbReference>
<dbReference type="GO" id="GO:0003729">
    <property type="term" value="F:mRNA binding"/>
    <property type="evidence" value="ECO:0007669"/>
    <property type="project" value="InterPro"/>
</dbReference>
<keyword evidence="6" id="KW-0508">mRNA splicing</keyword>
<feature type="compositionally biased region" description="Basic and acidic residues" evidence="8">
    <location>
        <begin position="11"/>
        <end position="28"/>
    </location>
</feature>
<dbReference type="STRING" id="590646.G3BF52"/>
<evidence type="ECO:0000256" key="3">
    <source>
        <dbReference type="ARBA" id="ARBA00022664"/>
    </source>
</evidence>
<keyword evidence="4" id="KW-0747">Spliceosome</keyword>
<keyword evidence="7" id="KW-0539">Nucleus</keyword>
<feature type="domain" description="Phosphatase PP2A regulatory subunit A/Splicing factor 3B subunit 1-like HEAT repeat" evidence="9">
    <location>
        <begin position="747"/>
        <end position="817"/>
    </location>
</feature>
<dbReference type="GO" id="GO:0000245">
    <property type="term" value="P:spliceosomal complex assembly"/>
    <property type="evidence" value="ECO:0007669"/>
    <property type="project" value="InterPro"/>
</dbReference>
<dbReference type="InterPro" id="IPR016024">
    <property type="entry name" value="ARM-type_fold"/>
</dbReference>
<protein>
    <submittedName>
        <fullName evidence="10">ARM repeat-containing protein</fullName>
    </submittedName>
</protein>
<dbReference type="PANTHER" id="PTHR12097">
    <property type="entry name" value="SPLICING FACTOR 3B, SUBUNIT 1-RELATED"/>
    <property type="match status" value="1"/>
</dbReference>
<evidence type="ECO:0000256" key="2">
    <source>
        <dbReference type="ARBA" id="ARBA00005754"/>
    </source>
</evidence>
<dbReference type="Gene3D" id="1.25.10.10">
    <property type="entry name" value="Leucine-rich Repeat Variant"/>
    <property type="match status" value="4"/>
</dbReference>
<feature type="region of interest" description="Disordered" evidence="8">
    <location>
        <begin position="11"/>
        <end position="31"/>
    </location>
</feature>